<dbReference type="GO" id="GO:0005516">
    <property type="term" value="F:calmodulin binding"/>
    <property type="evidence" value="ECO:0007669"/>
    <property type="project" value="UniProtKB-KW"/>
</dbReference>
<evidence type="ECO:0000256" key="6">
    <source>
        <dbReference type="ARBA" id="ARBA00023203"/>
    </source>
</evidence>
<dbReference type="InterPro" id="IPR027417">
    <property type="entry name" value="P-loop_NTPase"/>
</dbReference>
<feature type="domain" description="Myosin motor" evidence="8">
    <location>
        <begin position="62"/>
        <end position="404"/>
    </location>
</feature>
<dbReference type="AlphaFoldDB" id="A0ABD3SVE3"/>
<dbReference type="PRINTS" id="PR00193">
    <property type="entry name" value="MYOSINHEAVY"/>
</dbReference>
<evidence type="ECO:0000256" key="4">
    <source>
        <dbReference type="ARBA" id="ARBA00023123"/>
    </source>
</evidence>
<evidence type="ECO:0000259" key="9">
    <source>
        <dbReference type="PROSITE" id="PS51844"/>
    </source>
</evidence>
<evidence type="ECO:0000313" key="10">
    <source>
        <dbReference type="EMBL" id="KAL3828326.1"/>
    </source>
</evidence>
<evidence type="ECO:0000313" key="11">
    <source>
        <dbReference type="Proteomes" id="UP001634393"/>
    </source>
</evidence>
<comment type="caution">
    <text evidence="7">Lacks conserved residue(s) required for the propagation of feature annotation.</text>
</comment>
<gene>
    <name evidence="10" type="ORF">ACJIZ3_017128</name>
</gene>
<dbReference type="PANTHER" id="PTHR13140:SF836">
    <property type="entry name" value="MYOSIN-6"/>
    <property type="match status" value="1"/>
</dbReference>
<sequence>MTVSASIAVGSHVWVEDSEEAWLDGEVVEVNGEEIKVVCTSGKTVVASVSNAYPKDPEAPPDGVDDMTKLAYLHEPGVLQNLRSRYDKNEIYTYTGNILIAVNPFQRLPHLYNNNMMEHYKGIALGELSPHPFAIADAAYRQMINEGISQSILVSGESGAGKTESTKMLMHYLAFMGGRAAGEGRSVEQQVLESTPVLEAFGNAKTLRNNNSSRFGKFVELQFNDRGKISGAAIRTYLLERSRVCQVSDPERNYHCFYMLCAAPAEDIEKYKVGNPRMFHYLNQSNCYELDGVDDSKEYLSTRRAMDVVGIIVAAILHLGNIEFAKVSDSDASQPKDDQSQFHLKTAAELLMCNERSLEDSLCKRVIVTRDETITKSLDPDAAAVSRDAFAKIVYSRLFDWLVC</sequence>
<dbReference type="InterPro" id="IPR001609">
    <property type="entry name" value="Myosin_head_motor_dom-like"/>
</dbReference>
<dbReference type="PROSITE" id="PS51456">
    <property type="entry name" value="MYOSIN_MOTOR"/>
    <property type="match status" value="1"/>
</dbReference>
<dbReference type="PANTHER" id="PTHR13140">
    <property type="entry name" value="MYOSIN"/>
    <property type="match status" value="1"/>
</dbReference>
<dbReference type="InterPro" id="IPR004009">
    <property type="entry name" value="SH3_Myosin"/>
</dbReference>
<dbReference type="Gene3D" id="3.40.850.10">
    <property type="entry name" value="Kinesin motor domain"/>
    <property type="match status" value="1"/>
</dbReference>
<dbReference type="SMART" id="SM00242">
    <property type="entry name" value="MYSc"/>
    <property type="match status" value="1"/>
</dbReference>
<proteinExistence type="inferred from homology"/>
<dbReference type="Proteomes" id="UP001634393">
    <property type="component" value="Unassembled WGS sequence"/>
</dbReference>
<name>A0ABD3SVE3_9LAMI</name>
<evidence type="ECO:0000256" key="3">
    <source>
        <dbReference type="ARBA" id="ARBA00022860"/>
    </source>
</evidence>
<dbReference type="Pfam" id="PF00063">
    <property type="entry name" value="Myosin_head"/>
    <property type="match status" value="1"/>
</dbReference>
<keyword evidence="5 7" id="KW-0505">Motor protein</keyword>
<keyword evidence="1 7" id="KW-0547">Nucleotide-binding</keyword>
<evidence type="ECO:0000256" key="1">
    <source>
        <dbReference type="ARBA" id="ARBA00022741"/>
    </source>
</evidence>
<dbReference type="EMBL" id="JBJXBP010000005">
    <property type="protein sequence ID" value="KAL3828326.1"/>
    <property type="molecule type" value="Genomic_DNA"/>
</dbReference>
<evidence type="ECO:0008006" key="12">
    <source>
        <dbReference type="Google" id="ProtNLM"/>
    </source>
</evidence>
<dbReference type="SUPFAM" id="SSF52540">
    <property type="entry name" value="P-loop containing nucleoside triphosphate hydrolases"/>
    <property type="match status" value="1"/>
</dbReference>
<keyword evidence="4 7" id="KW-0518">Myosin</keyword>
<keyword evidence="3" id="KW-0112">Calmodulin-binding</keyword>
<evidence type="ECO:0000259" key="8">
    <source>
        <dbReference type="PROSITE" id="PS51456"/>
    </source>
</evidence>
<dbReference type="GO" id="GO:0005524">
    <property type="term" value="F:ATP binding"/>
    <property type="evidence" value="ECO:0007669"/>
    <property type="project" value="UniProtKB-UniRule"/>
</dbReference>
<protein>
    <recommendedName>
        <fullName evidence="12">Myosin motor domain-containing protein</fullName>
    </recommendedName>
</protein>
<feature type="domain" description="Myosin N-terminal SH3-like" evidence="9">
    <location>
        <begin position="8"/>
        <end position="57"/>
    </location>
</feature>
<dbReference type="GO" id="GO:0003779">
    <property type="term" value="F:actin binding"/>
    <property type="evidence" value="ECO:0007669"/>
    <property type="project" value="UniProtKB-KW"/>
</dbReference>
<evidence type="ECO:0000256" key="7">
    <source>
        <dbReference type="PROSITE-ProRule" id="PRU00782"/>
    </source>
</evidence>
<dbReference type="GO" id="GO:0016459">
    <property type="term" value="C:myosin complex"/>
    <property type="evidence" value="ECO:0007669"/>
    <property type="project" value="UniProtKB-KW"/>
</dbReference>
<evidence type="ECO:0000256" key="5">
    <source>
        <dbReference type="ARBA" id="ARBA00023175"/>
    </source>
</evidence>
<evidence type="ECO:0000256" key="2">
    <source>
        <dbReference type="ARBA" id="ARBA00022840"/>
    </source>
</evidence>
<dbReference type="Pfam" id="PF02736">
    <property type="entry name" value="Myosin_N"/>
    <property type="match status" value="1"/>
</dbReference>
<accession>A0ABD3SVE3</accession>
<keyword evidence="11" id="KW-1185">Reference proteome</keyword>
<reference evidence="10 11" key="1">
    <citation type="submission" date="2024-12" db="EMBL/GenBank/DDBJ databases">
        <title>The unique morphological basis and parallel evolutionary history of personate flowers in Penstemon.</title>
        <authorList>
            <person name="Depatie T.H."/>
            <person name="Wessinger C.A."/>
        </authorList>
    </citation>
    <scope>NUCLEOTIDE SEQUENCE [LARGE SCALE GENOMIC DNA]</scope>
    <source>
        <strain evidence="10">WTNN_2</strain>
        <tissue evidence="10">Leaf</tissue>
    </source>
</reference>
<comment type="caution">
    <text evidence="10">The sequence shown here is derived from an EMBL/GenBank/DDBJ whole genome shotgun (WGS) entry which is preliminary data.</text>
</comment>
<keyword evidence="6 7" id="KW-0009">Actin-binding</keyword>
<dbReference type="PROSITE" id="PS51844">
    <property type="entry name" value="SH3_LIKE"/>
    <property type="match status" value="1"/>
</dbReference>
<dbReference type="GO" id="GO:0003774">
    <property type="term" value="F:cytoskeletal motor activity"/>
    <property type="evidence" value="ECO:0007669"/>
    <property type="project" value="UniProtKB-UniRule"/>
</dbReference>
<dbReference type="Gene3D" id="1.20.120.720">
    <property type="entry name" value="Myosin VI head, motor domain, U50 subdomain"/>
    <property type="match status" value="1"/>
</dbReference>
<organism evidence="10 11">
    <name type="scientific">Penstemon smallii</name>
    <dbReference type="NCBI Taxonomy" id="265156"/>
    <lineage>
        <taxon>Eukaryota</taxon>
        <taxon>Viridiplantae</taxon>
        <taxon>Streptophyta</taxon>
        <taxon>Embryophyta</taxon>
        <taxon>Tracheophyta</taxon>
        <taxon>Spermatophyta</taxon>
        <taxon>Magnoliopsida</taxon>
        <taxon>eudicotyledons</taxon>
        <taxon>Gunneridae</taxon>
        <taxon>Pentapetalae</taxon>
        <taxon>asterids</taxon>
        <taxon>lamiids</taxon>
        <taxon>Lamiales</taxon>
        <taxon>Plantaginaceae</taxon>
        <taxon>Cheloneae</taxon>
        <taxon>Penstemon</taxon>
    </lineage>
</organism>
<feature type="binding site" evidence="7">
    <location>
        <begin position="156"/>
        <end position="163"/>
    </location>
    <ligand>
        <name>ATP</name>
        <dbReference type="ChEBI" id="CHEBI:30616"/>
    </ligand>
</feature>
<dbReference type="InterPro" id="IPR036961">
    <property type="entry name" value="Kinesin_motor_dom_sf"/>
</dbReference>
<keyword evidence="2 7" id="KW-0067">ATP-binding</keyword>
<comment type="similarity">
    <text evidence="7">Belongs to the TRAFAC class myosin-kinesin ATPase superfamily. Myosin family.</text>
</comment>